<accession>A0A8B6EA90</accession>
<dbReference type="GO" id="GO:0005654">
    <property type="term" value="C:nucleoplasm"/>
    <property type="evidence" value="ECO:0007669"/>
    <property type="project" value="TreeGrafter"/>
</dbReference>
<dbReference type="SUPFAM" id="SSF63829">
    <property type="entry name" value="Calcium-dependent phosphotriesterase"/>
    <property type="match status" value="1"/>
</dbReference>
<protein>
    <recommendedName>
        <fullName evidence="3">B box-type domain-containing protein</fullName>
    </recommendedName>
</protein>
<dbReference type="GO" id="GO:0061630">
    <property type="term" value="F:ubiquitin protein ligase activity"/>
    <property type="evidence" value="ECO:0007669"/>
    <property type="project" value="TreeGrafter"/>
</dbReference>
<dbReference type="OrthoDB" id="6136265at2759"/>
<dbReference type="EMBL" id="UYJE01004703">
    <property type="protein sequence ID" value="VDI30579.1"/>
    <property type="molecule type" value="Genomic_DNA"/>
</dbReference>
<keyword evidence="5" id="KW-1185">Reference proteome</keyword>
<comment type="caution">
    <text evidence="4">The sequence shown here is derived from an EMBL/GenBank/DDBJ whole genome shotgun (WGS) entry which is preliminary data.</text>
</comment>
<evidence type="ECO:0000256" key="1">
    <source>
        <dbReference type="PROSITE-ProRule" id="PRU00024"/>
    </source>
</evidence>
<feature type="coiled-coil region" evidence="2">
    <location>
        <begin position="126"/>
        <end position="186"/>
    </location>
</feature>
<gene>
    <name evidence="4" type="ORF">MGAL_10B034550</name>
</gene>
<name>A0A8B6EA90_MYTGA</name>
<dbReference type="GO" id="GO:0008270">
    <property type="term" value="F:zinc ion binding"/>
    <property type="evidence" value="ECO:0007669"/>
    <property type="project" value="UniProtKB-KW"/>
</dbReference>
<evidence type="ECO:0000313" key="5">
    <source>
        <dbReference type="Proteomes" id="UP000596742"/>
    </source>
</evidence>
<keyword evidence="1" id="KW-0479">Metal-binding</keyword>
<dbReference type="InterPro" id="IPR047153">
    <property type="entry name" value="TRIM45/56/19-like"/>
</dbReference>
<dbReference type="PANTHER" id="PTHR25462">
    <property type="entry name" value="BONUS, ISOFORM C-RELATED"/>
    <property type="match status" value="1"/>
</dbReference>
<dbReference type="PROSITE" id="PS50119">
    <property type="entry name" value="ZF_BBOX"/>
    <property type="match status" value="1"/>
</dbReference>
<reference evidence="4" key="1">
    <citation type="submission" date="2018-11" db="EMBL/GenBank/DDBJ databases">
        <authorList>
            <person name="Alioto T."/>
            <person name="Alioto T."/>
        </authorList>
    </citation>
    <scope>NUCLEOTIDE SEQUENCE</scope>
</reference>
<dbReference type="Proteomes" id="UP000596742">
    <property type="component" value="Unassembled WGS sequence"/>
</dbReference>
<evidence type="ECO:0000313" key="4">
    <source>
        <dbReference type="EMBL" id="VDI30579.1"/>
    </source>
</evidence>
<keyword evidence="1" id="KW-0863">Zinc-finger</keyword>
<evidence type="ECO:0000256" key="2">
    <source>
        <dbReference type="SAM" id="Coils"/>
    </source>
</evidence>
<feature type="domain" description="B box-type" evidence="3">
    <location>
        <begin position="38"/>
        <end position="79"/>
    </location>
</feature>
<dbReference type="InterPro" id="IPR000315">
    <property type="entry name" value="Znf_B-box"/>
</dbReference>
<dbReference type="Gene3D" id="3.30.160.60">
    <property type="entry name" value="Classic Zinc Finger"/>
    <property type="match status" value="1"/>
</dbReference>
<organism evidence="4 5">
    <name type="scientific">Mytilus galloprovincialis</name>
    <name type="common">Mediterranean mussel</name>
    <dbReference type="NCBI Taxonomy" id="29158"/>
    <lineage>
        <taxon>Eukaryota</taxon>
        <taxon>Metazoa</taxon>
        <taxon>Spiralia</taxon>
        <taxon>Lophotrochozoa</taxon>
        <taxon>Mollusca</taxon>
        <taxon>Bivalvia</taxon>
        <taxon>Autobranchia</taxon>
        <taxon>Pteriomorphia</taxon>
        <taxon>Mytilida</taxon>
        <taxon>Mytiloidea</taxon>
        <taxon>Mytilidae</taxon>
        <taxon>Mytilinae</taxon>
        <taxon>Mytilus</taxon>
    </lineage>
</organism>
<proteinExistence type="predicted"/>
<sequence>MCNKCRDKIHPKIRNAEDHTVVDIKQTEVSGGIRNIDFTNIKCKVHTTQSCCIFCSSCDELACPSCITKGHAGHTFIEIKNAYEMKVEWLKKSKGNLKMNEKRLDEGDKTLEQITVRESSNRQKTIQDIQHRRESLKTEVDKYALKLIQVVNISMENIQDSISRKKKNVTAGRKKVENNLKTAEEMLTTIDMTFFFENADIIANSFNDSVEGVNVICKRVPNFKPGSILQSNVGILFADNSSRNTVISMKVNKEFTTGIKHCQFLHACSEGALWLGDDMYKRLYKVNPEGNIITTILTINNTELQDIAVMHNNDLLVTEGTSRLKLVNGKTGKISDSPYSLDLLKIIGVHITNDNNVILGARSHGAAFPVTGRRVVVVMDQKGDQLIEYELDKHQQQIFSYPWRITSTINGNIFVIDCLSEDDRGRVLVLCEGGDILNEYTGCQNINTMDRPFKPACITTAPTDNVIVIDAYNLLYILDNSANLIFHYNINDLEVIKYPLCIVCTSETTLYLGCSPPANSTTNAKLYEIQCSGF</sequence>
<dbReference type="InterPro" id="IPR011042">
    <property type="entry name" value="6-blade_b-propeller_TolB-like"/>
</dbReference>
<dbReference type="Gene3D" id="2.120.10.30">
    <property type="entry name" value="TolB, C-terminal domain"/>
    <property type="match status" value="1"/>
</dbReference>
<dbReference type="SUPFAM" id="SSF57845">
    <property type="entry name" value="B-box zinc-binding domain"/>
    <property type="match status" value="1"/>
</dbReference>
<dbReference type="AlphaFoldDB" id="A0A8B6EA90"/>
<dbReference type="PANTHER" id="PTHR25462:SF305">
    <property type="entry name" value="RING-TYPE DOMAIN-CONTAINING PROTEIN"/>
    <property type="match status" value="1"/>
</dbReference>
<keyword evidence="2" id="KW-0175">Coiled coil</keyword>
<evidence type="ECO:0000259" key="3">
    <source>
        <dbReference type="PROSITE" id="PS50119"/>
    </source>
</evidence>
<keyword evidence="1" id="KW-0862">Zinc</keyword>